<keyword evidence="7" id="KW-0456">Lyase</keyword>
<dbReference type="PANTHER" id="PTHR33866:SF2">
    <property type="entry name" value="S-ADENOSYLMETHIONINE DECARBOXYLASE PROENZYME"/>
    <property type="match status" value="1"/>
</dbReference>
<dbReference type="InterPro" id="IPR016067">
    <property type="entry name" value="S-AdoMet_deCO2ase_core"/>
</dbReference>
<evidence type="ECO:0000256" key="5">
    <source>
        <dbReference type="ARBA" id="ARBA00023115"/>
    </source>
</evidence>
<evidence type="ECO:0000256" key="8">
    <source>
        <dbReference type="ARBA" id="ARBA00023270"/>
    </source>
</evidence>
<keyword evidence="5" id="KW-0620">Polyamine biosynthesis</keyword>
<dbReference type="InterPro" id="IPR017716">
    <property type="entry name" value="S-AdoMet_deCOase_pro-enz"/>
</dbReference>
<dbReference type="RefSeq" id="WP_038649578.1">
    <property type="nucleotide sequence ID" value="NZ_CP009454.1"/>
</dbReference>
<dbReference type="NCBIfam" id="TIGR03330">
    <property type="entry name" value="SAM_DCase_Bsu"/>
    <property type="match status" value="1"/>
</dbReference>
<proteinExistence type="predicted"/>
<sequence length="132" mass="14940">MDDTGHHYVLDIVLENSELLRSENSLKSIFTGILNRTEFTILGSIFHKFDSGGEGVTGVYLLSESHLSFHTYPENNYISIDLYTCGKDCLLAIKEIEKELGESKRLLVRYLERGGSVSKYNIEKGVNIETFN</sequence>
<keyword evidence="9" id="KW-0670">Pyruvate</keyword>
<dbReference type="Proteomes" id="UP000029495">
    <property type="component" value="Chromosome"/>
</dbReference>
<evidence type="ECO:0000256" key="6">
    <source>
        <dbReference type="ARBA" id="ARBA00023145"/>
    </source>
</evidence>
<comment type="cofactor">
    <cofactor evidence="1">
        <name>pyruvate</name>
        <dbReference type="ChEBI" id="CHEBI:15361"/>
    </cofactor>
</comment>
<dbReference type="EMBL" id="CP009454">
    <property type="protein sequence ID" value="AIR87665.1"/>
    <property type="molecule type" value="Genomic_DNA"/>
</dbReference>
<name>A0ABM5RP22_9GAMM</name>
<keyword evidence="2" id="KW-0210">Decarboxylase</keyword>
<evidence type="ECO:0000256" key="2">
    <source>
        <dbReference type="ARBA" id="ARBA00022793"/>
    </source>
</evidence>
<organism evidence="10 11">
    <name type="scientific">Pantoea rwandensis</name>
    <dbReference type="NCBI Taxonomy" id="1076550"/>
    <lineage>
        <taxon>Bacteria</taxon>
        <taxon>Pseudomonadati</taxon>
        <taxon>Pseudomonadota</taxon>
        <taxon>Gammaproteobacteria</taxon>
        <taxon>Enterobacterales</taxon>
        <taxon>Erwiniaceae</taxon>
        <taxon>Pantoea</taxon>
    </lineage>
</organism>
<dbReference type="SUPFAM" id="SSF56276">
    <property type="entry name" value="S-adenosylmethionine decarboxylase"/>
    <property type="match status" value="1"/>
</dbReference>
<evidence type="ECO:0000256" key="4">
    <source>
        <dbReference type="ARBA" id="ARBA00023066"/>
    </source>
</evidence>
<dbReference type="Pfam" id="PF02675">
    <property type="entry name" value="AdoMet_dc"/>
    <property type="match status" value="1"/>
</dbReference>
<reference evidence="10 11" key="1">
    <citation type="submission" date="2014-09" db="EMBL/GenBank/DDBJ databases">
        <authorList>
            <person name="Chan K.-G."/>
        </authorList>
    </citation>
    <scope>NUCLEOTIDE SEQUENCE [LARGE SCALE GENOMIC DNA]</scope>
    <source>
        <strain evidence="10 11">ND04</strain>
    </source>
</reference>
<protein>
    <submittedName>
        <fullName evidence="10">S-adenosylmethionine decarboxylase</fullName>
    </submittedName>
</protein>
<dbReference type="Gene3D" id="3.60.90.10">
    <property type="entry name" value="S-adenosylmethionine decarboxylase"/>
    <property type="match status" value="1"/>
</dbReference>
<dbReference type="InterPro" id="IPR003826">
    <property type="entry name" value="AdoMetDC_fam_prok"/>
</dbReference>
<evidence type="ECO:0000256" key="7">
    <source>
        <dbReference type="ARBA" id="ARBA00023239"/>
    </source>
</evidence>
<accession>A0ABM5RP22</accession>
<keyword evidence="4" id="KW-0745">Spermidine biosynthesis</keyword>
<evidence type="ECO:0000256" key="3">
    <source>
        <dbReference type="ARBA" id="ARBA00022813"/>
    </source>
</evidence>
<evidence type="ECO:0000256" key="9">
    <source>
        <dbReference type="ARBA" id="ARBA00023317"/>
    </source>
</evidence>
<evidence type="ECO:0000313" key="10">
    <source>
        <dbReference type="EMBL" id="AIR87665.1"/>
    </source>
</evidence>
<evidence type="ECO:0000313" key="11">
    <source>
        <dbReference type="Proteomes" id="UP000029495"/>
    </source>
</evidence>
<keyword evidence="8" id="KW-0704">Schiff base</keyword>
<evidence type="ECO:0000256" key="1">
    <source>
        <dbReference type="ARBA" id="ARBA00001928"/>
    </source>
</evidence>
<gene>
    <name evidence="10" type="ORF">LH22_20165</name>
</gene>
<keyword evidence="6" id="KW-0865">Zymogen</keyword>
<keyword evidence="3" id="KW-0068">Autocatalytic cleavage</keyword>
<keyword evidence="11" id="KW-1185">Reference proteome</keyword>
<dbReference type="PANTHER" id="PTHR33866">
    <property type="entry name" value="S-ADENOSYLMETHIONINE DECARBOXYLASE PROENZYME"/>
    <property type="match status" value="1"/>
</dbReference>